<evidence type="ECO:0000313" key="7">
    <source>
        <dbReference type="Proteomes" id="UP000214646"/>
    </source>
</evidence>
<dbReference type="Pfam" id="PF07627">
    <property type="entry name" value="PSCyt3"/>
    <property type="match status" value="1"/>
</dbReference>
<keyword evidence="7" id="KW-1185">Reference proteome</keyword>
<dbReference type="Pfam" id="PF07637">
    <property type="entry name" value="PSD5"/>
    <property type="match status" value="1"/>
</dbReference>
<evidence type="ECO:0000259" key="5">
    <source>
        <dbReference type="PROSITE" id="PS51007"/>
    </source>
</evidence>
<sequence length="686" mass="74155">MRLPRALVLGVGLTTLGLVGAALVRVSNPLDAVIDDPAARPPYDPDVDSDDPEADLPRAAFATHVAPFLARYCVSCHSVEWAEGGVVLAFLDEVAAVAVPATWEKVSAAVRSGRMPPPGRPRPEPTEADALIAWSDRAATGNWSGRGDPGRVTLRRLNRSEYDNTIRDLVGVTVRPAADFPADDTGDGFDTNADVLSVSPILVEKYLAAAEAVVGEAANNADVWRRLTNPPAEDFVPFVLRGSPPQRADAVKGQRVELGDDAAVARAAEIDRAYYALQAFADRAFRRPVTHAEVGRLMRFVETSLANGDGFDAGFKLAVTAVLVSPHFLFRVELDPPAGPDADRRLTGFELATRLSYFLWSSMPDEALYRLAAGGKLGDARTLAGQVRRMLRDPKSRALAGNFAGQWLQTRALTEATRDPVHFPGFDADLRRAMQQETELFFDHVVREDAPVLDLLTGEYTFVNDRLARHYSLRGVSGSQFRRVSLAGTGRAGVLTHASVLTVTSGPTRTSPVKRGKWVLENVLGTPPPAAPPGVDGLTGSGLGRATTLREQLDRHRSRAECTGCHARIDPIGFGLENFDAIGAWRDHDGNAPVDATGLLPDGRTFRGPAELRAVLAEKPAAFVRCLVEKLLTYALGRSLRAADRAAVDRITRHAIRSEFKFSSLVVALVRSDPFQKRRVTEGSAP</sequence>
<accession>A0A225DWE5</accession>
<evidence type="ECO:0000313" key="6">
    <source>
        <dbReference type="EMBL" id="OWK45711.1"/>
    </source>
</evidence>
<dbReference type="Pfam" id="PF07626">
    <property type="entry name" value="PSD3"/>
    <property type="match status" value="1"/>
</dbReference>
<dbReference type="Pfam" id="PF07631">
    <property type="entry name" value="PSD4"/>
    <property type="match status" value="1"/>
</dbReference>
<evidence type="ECO:0000256" key="1">
    <source>
        <dbReference type="ARBA" id="ARBA00022617"/>
    </source>
</evidence>
<keyword evidence="1 4" id="KW-0349">Heme</keyword>
<dbReference type="GO" id="GO:0020037">
    <property type="term" value="F:heme binding"/>
    <property type="evidence" value="ECO:0007669"/>
    <property type="project" value="InterPro"/>
</dbReference>
<dbReference type="AlphaFoldDB" id="A0A225DWE5"/>
<dbReference type="InterPro" id="IPR036909">
    <property type="entry name" value="Cyt_c-like_dom_sf"/>
</dbReference>
<dbReference type="GO" id="GO:0046872">
    <property type="term" value="F:metal ion binding"/>
    <property type="evidence" value="ECO:0007669"/>
    <property type="project" value="UniProtKB-KW"/>
</dbReference>
<keyword evidence="3 4" id="KW-0408">Iron</keyword>
<dbReference type="EMBL" id="NIDE01000002">
    <property type="protein sequence ID" value="OWK45711.1"/>
    <property type="molecule type" value="Genomic_DNA"/>
</dbReference>
<evidence type="ECO:0000256" key="4">
    <source>
        <dbReference type="PROSITE-ProRule" id="PRU00433"/>
    </source>
</evidence>
<dbReference type="PROSITE" id="PS51007">
    <property type="entry name" value="CYTC"/>
    <property type="match status" value="1"/>
</dbReference>
<proteinExistence type="predicted"/>
<keyword evidence="2 4" id="KW-0479">Metal-binding</keyword>
<dbReference type="Pfam" id="PF07624">
    <property type="entry name" value="PSD2"/>
    <property type="match status" value="1"/>
</dbReference>
<reference evidence="7" key="1">
    <citation type="submission" date="2017-06" db="EMBL/GenBank/DDBJ databases">
        <title>Genome analysis of Fimbriiglobus ruber SP5, the first member of the order Planctomycetales with confirmed chitinolytic capability.</title>
        <authorList>
            <person name="Ravin N.V."/>
            <person name="Rakitin A.L."/>
            <person name="Ivanova A.A."/>
            <person name="Beletsky A.V."/>
            <person name="Kulichevskaya I.S."/>
            <person name="Mardanov A.V."/>
            <person name="Dedysh S.N."/>
        </authorList>
    </citation>
    <scope>NUCLEOTIDE SEQUENCE [LARGE SCALE GENOMIC DNA]</scope>
    <source>
        <strain evidence="7">SP5</strain>
    </source>
</reference>
<organism evidence="6 7">
    <name type="scientific">Fimbriiglobus ruber</name>
    <dbReference type="NCBI Taxonomy" id="1908690"/>
    <lineage>
        <taxon>Bacteria</taxon>
        <taxon>Pseudomonadati</taxon>
        <taxon>Planctomycetota</taxon>
        <taxon>Planctomycetia</taxon>
        <taxon>Gemmatales</taxon>
        <taxon>Gemmataceae</taxon>
        <taxon>Fimbriiglobus</taxon>
    </lineage>
</organism>
<dbReference type="InterPro" id="IPR013043">
    <property type="entry name" value="DUF1595"/>
</dbReference>
<dbReference type="InterPro" id="IPR013036">
    <property type="entry name" value="DUF1587"/>
</dbReference>
<gene>
    <name evidence="6" type="ORF">FRUB_02042</name>
</gene>
<protein>
    <recommendedName>
        <fullName evidence="5">Cytochrome c domain-containing protein</fullName>
    </recommendedName>
</protein>
<dbReference type="InterPro" id="IPR013042">
    <property type="entry name" value="DUF1592"/>
</dbReference>
<dbReference type="Proteomes" id="UP000214646">
    <property type="component" value="Unassembled WGS sequence"/>
</dbReference>
<evidence type="ECO:0000256" key="3">
    <source>
        <dbReference type="ARBA" id="ARBA00023004"/>
    </source>
</evidence>
<evidence type="ECO:0000256" key="2">
    <source>
        <dbReference type="ARBA" id="ARBA00022723"/>
    </source>
</evidence>
<dbReference type="RefSeq" id="WP_088253396.1">
    <property type="nucleotide sequence ID" value="NZ_NIDE01000002.1"/>
</dbReference>
<feature type="domain" description="Cytochrome c" evidence="5">
    <location>
        <begin position="52"/>
        <end position="139"/>
    </location>
</feature>
<dbReference type="OrthoDB" id="175242at2"/>
<dbReference type="InterPro" id="IPR009056">
    <property type="entry name" value="Cyt_c-like_dom"/>
</dbReference>
<dbReference type="SUPFAM" id="SSF46626">
    <property type="entry name" value="Cytochrome c"/>
    <property type="match status" value="1"/>
</dbReference>
<dbReference type="InterPro" id="IPR011478">
    <property type="entry name" value="DUF1585"/>
</dbReference>
<comment type="caution">
    <text evidence="6">The sequence shown here is derived from an EMBL/GenBank/DDBJ whole genome shotgun (WGS) entry which is preliminary data.</text>
</comment>
<dbReference type="InterPro" id="IPR013039">
    <property type="entry name" value="DUF1588"/>
</dbReference>
<dbReference type="GO" id="GO:0009055">
    <property type="term" value="F:electron transfer activity"/>
    <property type="evidence" value="ECO:0007669"/>
    <property type="project" value="InterPro"/>
</dbReference>
<name>A0A225DWE5_9BACT</name>